<name>A0A317FHJ9_9PROT</name>
<dbReference type="InterPro" id="IPR017735">
    <property type="entry name" value="T6SS_FHA"/>
</dbReference>
<dbReference type="NCBIfam" id="TIGR03354">
    <property type="entry name" value="VI_FHA"/>
    <property type="match status" value="1"/>
</dbReference>
<dbReference type="CDD" id="cd00060">
    <property type="entry name" value="FHA"/>
    <property type="match status" value="1"/>
</dbReference>
<dbReference type="InterPro" id="IPR046883">
    <property type="entry name" value="T6SS_FHA_C"/>
</dbReference>
<accession>A0A317FHJ9</accession>
<comment type="caution">
    <text evidence="2">The sequence shown here is derived from an EMBL/GenBank/DDBJ whole genome shotgun (WGS) entry which is preliminary data.</text>
</comment>
<dbReference type="Proteomes" id="UP000245765">
    <property type="component" value="Unassembled WGS sequence"/>
</dbReference>
<feature type="domain" description="FHA" evidence="1">
    <location>
        <begin position="26"/>
        <end position="76"/>
    </location>
</feature>
<evidence type="ECO:0000259" key="1">
    <source>
        <dbReference type="PROSITE" id="PS50006"/>
    </source>
</evidence>
<gene>
    <name evidence="2" type="primary">tagH</name>
    <name evidence="2" type="ORF">DFH01_01850</name>
</gene>
<dbReference type="OrthoDB" id="273564at2"/>
<dbReference type="InterPro" id="IPR050923">
    <property type="entry name" value="Cell_Proc_Reg/RNA_Proc"/>
</dbReference>
<dbReference type="EMBL" id="QGNA01000001">
    <property type="protein sequence ID" value="PWS38073.1"/>
    <property type="molecule type" value="Genomic_DNA"/>
</dbReference>
<evidence type="ECO:0000313" key="2">
    <source>
        <dbReference type="EMBL" id="PWS38073.1"/>
    </source>
</evidence>
<dbReference type="AlphaFoldDB" id="A0A317FHJ9"/>
<dbReference type="Gene3D" id="2.60.200.20">
    <property type="match status" value="1"/>
</dbReference>
<dbReference type="Pfam" id="PF00498">
    <property type="entry name" value="FHA"/>
    <property type="match status" value="1"/>
</dbReference>
<dbReference type="SUPFAM" id="SSF49879">
    <property type="entry name" value="SMAD/FHA domain"/>
    <property type="match status" value="1"/>
</dbReference>
<dbReference type="InterPro" id="IPR000253">
    <property type="entry name" value="FHA_dom"/>
</dbReference>
<reference evidence="3" key="1">
    <citation type="submission" date="2018-05" db="EMBL/GenBank/DDBJ databases">
        <authorList>
            <person name="Du Z."/>
            <person name="Wang X."/>
        </authorList>
    </citation>
    <scope>NUCLEOTIDE SEQUENCE [LARGE SCALE GENOMIC DNA]</scope>
    <source>
        <strain evidence="3">CQN31</strain>
    </source>
</reference>
<protein>
    <submittedName>
        <fullName evidence="2">Type VI secretion system-associated FHA domain protein TagH</fullName>
    </submittedName>
</protein>
<proteinExistence type="predicted"/>
<keyword evidence="3" id="KW-1185">Reference proteome</keyword>
<dbReference type="Pfam" id="PF20232">
    <property type="entry name" value="T6SS_FHA_C"/>
    <property type="match status" value="1"/>
</dbReference>
<dbReference type="PROSITE" id="PS50006">
    <property type="entry name" value="FHA_DOMAIN"/>
    <property type="match status" value="1"/>
</dbReference>
<sequence>MRLTLSALRGPGPLVPESREIDGGEVSLGRAPGNSWVLPDPDRHLSKRHCVIAFQDGGWRISDISTNGTFLNDEEEAIGKGAVRELRDGDRIHLGAYEIEVRLQGEAVAAVSQPGRGPAAQDASVAAFLRGAGLPDARIEDPAATMAALGAAFRAMVVGLRAVLIARAATKGQLRLEHTIIRARGNNPLKFSTDDDDAMAALLGAGRRSAMRPAEAVAEVLRDLREHEVAWLAAMQPALRTLLAELSPDALPPPAQGASRSPQQKARAFDALEARHAALLQGLSEDFDGIFGRAFARAYEAELRKAAQARDA</sequence>
<dbReference type="RefSeq" id="WP_109868695.1">
    <property type="nucleotide sequence ID" value="NZ_QGNA01000001.1"/>
</dbReference>
<organism evidence="2 3">
    <name type="scientific">Falsiroseomonas bella</name>
    <dbReference type="NCBI Taxonomy" id="2184016"/>
    <lineage>
        <taxon>Bacteria</taxon>
        <taxon>Pseudomonadati</taxon>
        <taxon>Pseudomonadota</taxon>
        <taxon>Alphaproteobacteria</taxon>
        <taxon>Acetobacterales</taxon>
        <taxon>Roseomonadaceae</taxon>
        <taxon>Falsiroseomonas</taxon>
    </lineage>
</organism>
<dbReference type="PANTHER" id="PTHR23308">
    <property type="entry name" value="NUCLEAR INHIBITOR OF PROTEIN PHOSPHATASE-1"/>
    <property type="match status" value="1"/>
</dbReference>
<dbReference type="SMART" id="SM00240">
    <property type="entry name" value="FHA"/>
    <property type="match status" value="1"/>
</dbReference>
<dbReference type="InterPro" id="IPR008984">
    <property type="entry name" value="SMAD_FHA_dom_sf"/>
</dbReference>
<evidence type="ECO:0000313" key="3">
    <source>
        <dbReference type="Proteomes" id="UP000245765"/>
    </source>
</evidence>